<dbReference type="PANTHER" id="PTHR10528:SF6">
    <property type="entry name" value="AF4_FMR2 FAMILY MEMBER 1"/>
    <property type="match status" value="1"/>
</dbReference>
<feature type="non-terminal residue" evidence="7">
    <location>
        <position position="1206"/>
    </location>
</feature>
<feature type="compositionally biased region" description="Polar residues" evidence="5">
    <location>
        <begin position="231"/>
        <end position="242"/>
    </location>
</feature>
<evidence type="ECO:0000259" key="6">
    <source>
        <dbReference type="Pfam" id="PF18876"/>
    </source>
</evidence>
<reference evidence="7 8" key="1">
    <citation type="submission" date="2014-04" db="EMBL/GenBank/DDBJ databases">
        <title>Genome evolution of avian class.</title>
        <authorList>
            <person name="Zhang G."/>
            <person name="Li C."/>
        </authorList>
    </citation>
    <scope>NUCLEOTIDE SEQUENCE [LARGE SCALE GENOMIC DNA]</scope>
    <source>
        <strain evidence="7">BGI_N340</strain>
    </source>
</reference>
<evidence type="ECO:0000313" key="8">
    <source>
        <dbReference type="Proteomes" id="UP000053661"/>
    </source>
</evidence>
<protein>
    <submittedName>
        <fullName evidence="7">AF4/FMR2 family member 1</fullName>
    </submittedName>
</protein>
<accession>A0A093C7B9</accession>
<feature type="region of interest" description="Disordered" evidence="5">
    <location>
        <begin position="1"/>
        <end position="35"/>
    </location>
</feature>
<gene>
    <name evidence="7" type="ORF">N340_13491</name>
</gene>
<feature type="compositionally biased region" description="Low complexity" evidence="5">
    <location>
        <begin position="213"/>
        <end position="224"/>
    </location>
</feature>
<feature type="compositionally biased region" description="Pro residues" evidence="5">
    <location>
        <begin position="112"/>
        <end position="125"/>
    </location>
</feature>
<feature type="compositionally biased region" description="Basic and acidic residues" evidence="5">
    <location>
        <begin position="542"/>
        <end position="553"/>
    </location>
</feature>
<evidence type="ECO:0000256" key="2">
    <source>
        <dbReference type="ARBA" id="ARBA00007354"/>
    </source>
</evidence>
<feature type="compositionally biased region" description="Basic and acidic residues" evidence="5">
    <location>
        <begin position="1"/>
        <end position="31"/>
    </location>
</feature>
<evidence type="ECO:0000313" key="7">
    <source>
        <dbReference type="EMBL" id="KFV11845.1"/>
    </source>
</evidence>
<proteinExistence type="inferred from homology"/>
<name>A0A093C7B9_TAUER</name>
<feature type="region of interest" description="Disordered" evidence="5">
    <location>
        <begin position="363"/>
        <end position="901"/>
    </location>
</feature>
<dbReference type="PANTHER" id="PTHR10528">
    <property type="entry name" value="AF4/FMR2 FAMILY MEMBER"/>
    <property type="match status" value="1"/>
</dbReference>
<feature type="compositionally biased region" description="Basic and acidic residues" evidence="5">
    <location>
        <begin position="305"/>
        <end position="314"/>
    </location>
</feature>
<feature type="compositionally biased region" description="Basic and acidic residues" evidence="5">
    <location>
        <begin position="562"/>
        <end position="571"/>
    </location>
</feature>
<organism evidence="7 8">
    <name type="scientific">Tauraco erythrolophus</name>
    <name type="common">Red-crested turaco</name>
    <dbReference type="NCBI Taxonomy" id="121530"/>
    <lineage>
        <taxon>Eukaryota</taxon>
        <taxon>Metazoa</taxon>
        <taxon>Chordata</taxon>
        <taxon>Craniata</taxon>
        <taxon>Vertebrata</taxon>
        <taxon>Euteleostomi</taxon>
        <taxon>Archelosauria</taxon>
        <taxon>Archosauria</taxon>
        <taxon>Dinosauria</taxon>
        <taxon>Saurischia</taxon>
        <taxon>Theropoda</taxon>
        <taxon>Coelurosauria</taxon>
        <taxon>Aves</taxon>
        <taxon>Neognathae</taxon>
        <taxon>Neoaves</taxon>
        <taxon>Otidimorphae</taxon>
        <taxon>Musophagiformes</taxon>
        <taxon>Musophagidae</taxon>
        <taxon>Tauraco</taxon>
    </lineage>
</organism>
<evidence type="ECO:0000256" key="4">
    <source>
        <dbReference type="ARBA" id="ARBA00023242"/>
    </source>
</evidence>
<feature type="compositionally biased region" description="Basic and acidic residues" evidence="5">
    <location>
        <begin position="772"/>
        <end position="833"/>
    </location>
</feature>
<feature type="compositionally biased region" description="Pro residues" evidence="5">
    <location>
        <begin position="260"/>
        <end position="273"/>
    </location>
</feature>
<keyword evidence="4" id="KW-0539">Nucleus</keyword>
<feature type="region of interest" description="Disordered" evidence="5">
    <location>
        <begin position="112"/>
        <end position="183"/>
    </location>
</feature>
<keyword evidence="3" id="KW-0597">Phosphoprotein</keyword>
<dbReference type="EMBL" id="KL459746">
    <property type="protein sequence ID" value="KFV11845.1"/>
    <property type="molecule type" value="Genomic_DNA"/>
</dbReference>
<dbReference type="GO" id="GO:0032783">
    <property type="term" value="C:super elongation complex"/>
    <property type="evidence" value="ECO:0007669"/>
    <property type="project" value="TreeGrafter"/>
</dbReference>
<dbReference type="AlphaFoldDB" id="A0A093C7B9"/>
<evidence type="ECO:0000256" key="3">
    <source>
        <dbReference type="ARBA" id="ARBA00022553"/>
    </source>
</evidence>
<feature type="domain" description="AF4/FMR2 C-terminal homology" evidence="6">
    <location>
        <begin position="941"/>
        <end position="1205"/>
    </location>
</feature>
<feature type="region of interest" description="Disordered" evidence="5">
    <location>
        <begin position="213"/>
        <end position="314"/>
    </location>
</feature>
<sequence>SLDNKDRNLLRIQEKERRSQEALKEDDKTPEKTPLFAEPYKTNKRDELSRRIQNMLGNYEEARGLISKMSHLIEVPRSVAPLIPQGKPDYPHFPKETSHTLLFSFHHTTHPPPMGPMVVAPPPPGHSIHHQKAQSRTEPASGLHTEGHSLPNGQNQSPEHNCDGQESHASSHHKGNDRHAAGEGHANELQDPLVLSPLLSSLSAPVAPLLPLQSSHSNSNSQKSSESHELTCSQTKSSQDLVTESEEESWDSSNDDLTITPPPSSPPFAPPLPSQNSAMQPKPTAYVRPMDGQDQTPVGSPELKPPQKEYHGELDEEISDLKADAKAKLSELEIPSEPVEETFPSDTRSVEDILKEITELWLPPLTDIDTPSTAEPSKFPFPTKESQHVGSVAQNQKECDAPSEARPSSPPVASMLPDDLQLSDSEESGDDQVVEKPPSSLASPSALQSQPKSAASAHSSSSKSGSSSDSGSSSSCSSSSSDSESTSSDKKDNNPQREKASAPEPDPPTVGGNNNKWQLDNWLTKVNPPAVPTDSLGQITHGDGHKEGKKQEQDISSNSSDQRTEPREPCHKSSGQADKTPQDAHLPTKSNSQKSSVCTKKASPKQAVGIKRPSKAPEHQGPKKALKLEKDPSSVEVRDQSSKDKLKVKTKGKPKSSDRKDPKLTLQETCENRKHKSSHQTSTKTVLDPKLVKDVLPGSAQDHLTLSPLPQGQDTTLTETSGHRPAIKTKEDVHKEKLPLPIKEKKLLSPEKKSPTPQSLKVKIDLSLLSRVPERPRKDSQQEKAETKELPDERKKELKRKTTDASDKSLQKRKREVEDEIDRKKMKSEKETKSLQSSANKDSDKLKALKASPETQEKDPLPPMSSAHSAPKSTKMAQKRPRSESDELPAMDNTAKIKSNHKDPLIPKHMKVERDDAEPLKGIKVGDVTNPFPVPSLPNGNSKPSIPQYKFEKKYPVEYYIQEAKKLKHTADAMTDKTGRAFQYLAAAVYYIEYGLALESDEQAPKSSFGIFCNTIELLKFTMTLKCFIDFSASPYEKILAVLCMRCQSLLYMAIFRHKKDCARKFARILNDYFRGVSRAMQAPSFYVARSTGLPSPYSSMPSPASSAGSQPGSNASYCSGNGIGSPITVPSDIPNIATSYIDVTSYVLYAYEIWEHADALAEQNKEFFAELSTVTCALTLTSRLTELIHYTKQGLQWLRPYSNMP</sequence>
<comment type="subcellular location">
    <subcellularLocation>
        <location evidence="1">Nucleus</location>
    </subcellularLocation>
</comment>
<feature type="compositionally biased region" description="Polar residues" evidence="5">
    <location>
        <begin position="588"/>
        <end position="598"/>
    </location>
</feature>
<dbReference type="Gene3D" id="6.10.250.2670">
    <property type="match status" value="1"/>
</dbReference>
<dbReference type="InterPro" id="IPR007797">
    <property type="entry name" value="AF4/FMR2"/>
</dbReference>
<feature type="compositionally biased region" description="Low complexity" evidence="5">
    <location>
        <begin position="437"/>
        <end position="486"/>
    </location>
</feature>
<dbReference type="Pfam" id="PF05110">
    <property type="entry name" value="AF-4"/>
    <property type="match status" value="1"/>
</dbReference>
<feature type="compositionally biased region" description="Basic and acidic residues" evidence="5">
    <location>
        <begin position="615"/>
        <end position="647"/>
    </location>
</feature>
<dbReference type="Proteomes" id="UP000053661">
    <property type="component" value="Unassembled WGS sequence"/>
</dbReference>
<dbReference type="GO" id="GO:0010468">
    <property type="term" value="P:regulation of gene expression"/>
    <property type="evidence" value="ECO:0007669"/>
    <property type="project" value="InterPro"/>
</dbReference>
<feature type="compositionally biased region" description="Polar residues" evidence="5">
    <location>
        <begin position="702"/>
        <end position="720"/>
    </location>
</feature>
<evidence type="ECO:0000256" key="5">
    <source>
        <dbReference type="SAM" id="MobiDB-lite"/>
    </source>
</evidence>
<feature type="non-terminal residue" evidence="7">
    <location>
        <position position="1"/>
    </location>
</feature>
<keyword evidence="8" id="KW-1185">Reference proteome</keyword>
<feature type="compositionally biased region" description="Basic and acidic residues" evidence="5">
    <location>
        <begin position="728"/>
        <end position="754"/>
    </location>
</feature>
<feature type="compositionally biased region" description="Polar residues" evidence="5">
    <location>
        <begin position="866"/>
        <end position="876"/>
    </location>
</feature>
<comment type="similarity">
    <text evidence="2">Belongs to the AF4 family.</text>
</comment>
<evidence type="ECO:0000256" key="1">
    <source>
        <dbReference type="ARBA" id="ARBA00004123"/>
    </source>
</evidence>
<dbReference type="Pfam" id="PF18876">
    <property type="entry name" value="AFF4_CHD"/>
    <property type="match status" value="1"/>
</dbReference>
<dbReference type="InterPro" id="IPR043640">
    <property type="entry name" value="AF4/FMR2_CHD"/>
</dbReference>
<feature type="compositionally biased region" description="Basic and acidic residues" evidence="5">
    <location>
        <begin position="487"/>
        <end position="501"/>
    </location>
</feature>
<feature type="compositionally biased region" description="Acidic residues" evidence="5">
    <location>
        <begin position="243"/>
        <end position="254"/>
    </location>
</feature>